<dbReference type="Pfam" id="PF00535">
    <property type="entry name" value="Glycos_transf_2"/>
    <property type="match status" value="1"/>
</dbReference>
<name>A0A2A8D420_9MICC</name>
<sequence>MIILIPAYKPDESLVRLAQQITELDAHAEILVVDDGSGSTYVPIFTELAIRGVTIIAHPANRGKGAALRTGLAWARAHRPDHIVVTADADGQHLPRDILRVGAKTERMASIGTRALVLGVRTLPDTRAEFTEPTVPLRSRLGNALTVGFFTLATGTRIADTQTGLRGFTTQMIDWALSLRGDKYEYEFSMLLHASRAGVELIELPIVKVYEPGNPSSHFRPIRDSARIYAPLLGFLVSSCTGFIVDALALFALVGASFALLPAIVLARIISALTNFSINRMLMNDGADRPSRAVSLGRYAILAVGILLANAALMEVLTALGVMLIVAKILTELTLIPLSFAVQRRWVFLPAPPPQTTKQNERSRELATHSL</sequence>
<comment type="similarity">
    <text evidence="2">Belongs to the glycosyltransferase 2 family.</text>
</comment>
<keyword evidence="9" id="KW-0328">Glycosyltransferase</keyword>
<dbReference type="GO" id="GO:0000271">
    <property type="term" value="P:polysaccharide biosynthetic process"/>
    <property type="evidence" value="ECO:0007669"/>
    <property type="project" value="InterPro"/>
</dbReference>
<dbReference type="GO" id="GO:0016757">
    <property type="term" value="F:glycosyltransferase activity"/>
    <property type="evidence" value="ECO:0007669"/>
    <property type="project" value="UniProtKB-KW"/>
</dbReference>
<dbReference type="InterPro" id="IPR050256">
    <property type="entry name" value="Glycosyltransferase_2"/>
</dbReference>
<evidence type="ECO:0000313" key="10">
    <source>
        <dbReference type="Proteomes" id="UP000219947"/>
    </source>
</evidence>
<organism evidence="9 10">
    <name type="scientific">Rothia dentocariosa</name>
    <dbReference type="NCBI Taxonomy" id="2047"/>
    <lineage>
        <taxon>Bacteria</taxon>
        <taxon>Bacillati</taxon>
        <taxon>Actinomycetota</taxon>
        <taxon>Actinomycetes</taxon>
        <taxon>Micrococcales</taxon>
        <taxon>Micrococcaceae</taxon>
        <taxon>Rothia</taxon>
    </lineage>
</organism>
<protein>
    <submittedName>
        <fullName evidence="9">Dolichyl-phosphate beta-D-mannosyltransferase</fullName>
    </submittedName>
</protein>
<accession>A0A2A8D420</accession>
<dbReference type="CDD" id="cd04179">
    <property type="entry name" value="DPM_DPG-synthase_like"/>
    <property type="match status" value="1"/>
</dbReference>
<dbReference type="InterPro" id="IPR007267">
    <property type="entry name" value="GtrA_DPMS_TM"/>
</dbReference>
<evidence type="ECO:0000259" key="7">
    <source>
        <dbReference type="Pfam" id="PF00535"/>
    </source>
</evidence>
<dbReference type="InterPro" id="IPR029044">
    <property type="entry name" value="Nucleotide-diphossugar_trans"/>
</dbReference>
<dbReference type="AlphaFoldDB" id="A0A2A8D420"/>
<dbReference type="Gene3D" id="3.90.550.10">
    <property type="entry name" value="Spore Coat Polysaccharide Biosynthesis Protein SpsA, Chain A"/>
    <property type="match status" value="1"/>
</dbReference>
<evidence type="ECO:0000256" key="4">
    <source>
        <dbReference type="ARBA" id="ARBA00022989"/>
    </source>
</evidence>
<reference evidence="9" key="1">
    <citation type="submission" date="2017-10" db="EMBL/GenBank/DDBJ databases">
        <title>Kefir isolates.</title>
        <authorList>
            <person name="Kim Y."/>
            <person name="Blasche S."/>
        </authorList>
    </citation>
    <scope>NUCLEOTIDE SEQUENCE [LARGE SCALE GENOMIC DNA]</scope>
    <source>
        <strain evidence="9">OG2-2</strain>
    </source>
</reference>
<feature type="transmembrane region" description="Helical" evidence="6">
    <location>
        <begin position="228"/>
        <end position="253"/>
    </location>
</feature>
<gene>
    <name evidence="9" type="ORF">CRM92_08490</name>
</gene>
<feature type="domain" description="GtrA/DPMS transmembrane" evidence="8">
    <location>
        <begin position="235"/>
        <end position="348"/>
    </location>
</feature>
<keyword evidence="3 6" id="KW-0812">Transmembrane</keyword>
<feature type="domain" description="Glycosyltransferase 2-like" evidence="7">
    <location>
        <begin position="3"/>
        <end position="109"/>
    </location>
</feature>
<feature type="transmembrane region" description="Helical" evidence="6">
    <location>
        <begin position="299"/>
        <end position="327"/>
    </location>
</feature>
<dbReference type="Proteomes" id="UP000219947">
    <property type="component" value="Unassembled WGS sequence"/>
</dbReference>
<keyword evidence="9" id="KW-0808">Transferase</keyword>
<proteinExistence type="inferred from homology"/>
<evidence type="ECO:0000256" key="1">
    <source>
        <dbReference type="ARBA" id="ARBA00004141"/>
    </source>
</evidence>
<dbReference type="InterPro" id="IPR001173">
    <property type="entry name" value="Glyco_trans_2-like"/>
</dbReference>
<dbReference type="Pfam" id="PF04138">
    <property type="entry name" value="GtrA_DPMS_TM"/>
    <property type="match status" value="1"/>
</dbReference>
<keyword evidence="5 6" id="KW-0472">Membrane</keyword>
<dbReference type="PANTHER" id="PTHR48090">
    <property type="entry name" value="UNDECAPRENYL-PHOSPHATE 4-DEOXY-4-FORMAMIDO-L-ARABINOSE TRANSFERASE-RELATED"/>
    <property type="match status" value="1"/>
</dbReference>
<comment type="subcellular location">
    <subcellularLocation>
        <location evidence="1">Membrane</location>
        <topology evidence="1">Multi-pass membrane protein</topology>
    </subcellularLocation>
</comment>
<evidence type="ECO:0000259" key="8">
    <source>
        <dbReference type="Pfam" id="PF04138"/>
    </source>
</evidence>
<evidence type="ECO:0000256" key="5">
    <source>
        <dbReference type="ARBA" id="ARBA00023136"/>
    </source>
</evidence>
<evidence type="ECO:0000256" key="3">
    <source>
        <dbReference type="ARBA" id="ARBA00022692"/>
    </source>
</evidence>
<dbReference type="SUPFAM" id="SSF53448">
    <property type="entry name" value="Nucleotide-diphospho-sugar transferases"/>
    <property type="match status" value="1"/>
</dbReference>
<keyword evidence="10" id="KW-1185">Reference proteome</keyword>
<dbReference type="EMBL" id="PDEV01000004">
    <property type="protein sequence ID" value="PEN15641.1"/>
    <property type="molecule type" value="Genomic_DNA"/>
</dbReference>
<evidence type="ECO:0000256" key="2">
    <source>
        <dbReference type="ARBA" id="ARBA00006739"/>
    </source>
</evidence>
<dbReference type="GO" id="GO:0016020">
    <property type="term" value="C:membrane"/>
    <property type="evidence" value="ECO:0007669"/>
    <property type="project" value="UniProtKB-SubCell"/>
</dbReference>
<dbReference type="PANTHER" id="PTHR48090:SF7">
    <property type="entry name" value="RFBJ PROTEIN"/>
    <property type="match status" value="1"/>
</dbReference>
<evidence type="ECO:0000313" key="9">
    <source>
        <dbReference type="EMBL" id="PEN15641.1"/>
    </source>
</evidence>
<keyword evidence="4 6" id="KW-1133">Transmembrane helix</keyword>
<evidence type="ECO:0000256" key="6">
    <source>
        <dbReference type="SAM" id="Phobius"/>
    </source>
</evidence>
<feature type="transmembrane region" description="Helical" evidence="6">
    <location>
        <begin position="259"/>
        <end position="278"/>
    </location>
</feature>
<comment type="caution">
    <text evidence="9">The sequence shown here is derived from an EMBL/GenBank/DDBJ whole genome shotgun (WGS) entry which is preliminary data.</text>
</comment>
<dbReference type="RefSeq" id="WP_098042934.1">
    <property type="nucleotide sequence ID" value="NZ_PDEV01000004.1"/>
</dbReference>